<dbReference type="AlphaFoldDB" id="A0A4Y9S358"/>
<gene>
    <name evidence="2" type="ORF">EGY25_03875</name>
</gene>
<proteinExistence type="predicted"/>
<keyword evidence="1" id="KW-0732">Signal</keyword>
<evidence type="ECO:0000256" key="1">
    <source>
        <dbReference type="SAM" id="SignalP"/>
    </source>
</evidence>
<protein>
    <recommendedName>
        <fullName evidence="4">Argininosuccinate lyase</fullName>
    </recommendedName>
</protein>
<dbReference type="EMBL" id="SPVH01000002">
    <property type="protein sequence ID" value="TFW14345.1"/>
    <property type="molecule type" value="Genomic_DNA"/>
</dbReference>
<organism evidence="2 3">
    <name type="scientific">Brevundimonas intermedia</name>
    <dbReference type="NCBI Taxonomy" id="74315"/>
    <lineage>
        <taxon>Bacteria</taxon>
        <taxon>Pseudomonadati</taxon>
        <taxon>Pseudomonadota</taxon>
        <taxon>Alphaproteobacteria</taxon>
        <taxon>Caulobacterales</taxon>
        <taxon>Caulobacteraceae</taxon>
        <taxon>Brevundimonas</taxon>
    </lineage>
</organism>
<dbReference type="OrthoDB" id="4736977at2"/>
<dbReference type="Proteomes" id="UP000298216">
    <property type="component" value="Unassembled WGS sequence"/>
</dbReference>
<name>A0A4Y9S358_9CAUL</name>
<comment type="caution">
    <text evidence="2">The sequence shown here is derived from an EMBL/GenBank/DDBJ whole genome shotgun (WGS) entry which is preliminary data.</text>
</comment>
<dbReference type="RefSeq" id="WP_135193731.1">
    <property type="nucleotide sequence ID" value="NZ_SPVH01000002.1"/>
</dbReference>
<evidence type="ECO:0000313" key="3">
    <source>
        <dbReference type="Proteomes" id="UP000298216"/>
    </source>
</evidence>
<accession>A0A4Y9S358</accession>
<feature type="signal peptide" evidence="1">
    <location>
        <begin position="1"/>
        <end position="22"/>
    </location>
</feature>
<reference evidence="2 3" key="1">
    <citation type="submission" date="2019-03" db="EMBL/GenBank/DDBJ databases">
        <title>Draft genome of Brevundimonas sp. a heavy metal resistant soil bacteria.</title>
        <authorList>
            <person name="Soto J."/>
        </authorList>
    </citation>
    <scope>NUCLEOTIDE SEQUENCE [LARGE SCALE GENOMIC DNA]</scope>
    <source>
        <strain evidence="2 3">B-10</strain>
    </source>
</reference>
<evidence type="ECO:0008006" key="4">
    <source>
        <dbReference type="Google" id="ProtNLM"/>
    </source>
</evidence>
<evidence type="ECO:0000313" key="2">
    <source>
        <dbReference type="EMBL" id="TFW14345.1"/>
    </source>
</evidence>
<keyword evidence="3" id="KW-1185">Reference proteome</keyword>
<feature type="chain" id="PRO_5021402690" description="Argininosuccinate lyase" evidence="1">
    <location>
        <begin position="23"/>
        <end position="111"/>
    </location>
</feature>
<sequence>MINRFVGAACLAVSLLASGASAQTESVSFELTNNTGFTLTHIYISLPSSDEWEEDILGDQVVGEGETVVISVDDGLAECEYDIRYDFEDGDSLVEKSVDMCEINGSEYTVG</sequence>